<evidence type="ECO:0000256" key="7">
    <source>
        <dbReference type="ARBA" id="ARBA00022989"/>
    </source>
</evidence>
<sequence>MSADTVARPADAAADAPVPAEPAPAAGPAPAPEPDLADEADDHNQDQSPVEPRELLGWKLFGFGTEGYSALGTAVFFPLILESLAASQAYDSATLSSPNPVPCNTTASSYSCSLYVGSSWVDTSSFVFYATTISVFVQFLLFINLGALADHGNHRKQFLIGFTVITAVLGICMLFVVRENLLWLATIIFMVSNVTFCASYVFFYAWVPVLTRHHPDSIKAREDKLPPEEYHAVTDRVGNDISSQGFLYGYIAAVIELILGAGIYIAMGSGNKLGLPEYYPLHIGVAMSGIWMLVFLPFTYKWLKPRPGPPLPAGQNYILFSLKKLGRTLYKASQLGQLFLFLLGWFIYSDGFTTIISVAILFFRTEVGVSASNLLIAAIVTPLFGGIGNYVWIVIQRKLKLTTKTVLMIQATMYCLLCLYGIIGFATPEGSWGLRNKAEIFPLAAYHGFLLGATQSSCRVLFSELLPPGFESEFFSLYEITDKGSAWIGPLIVGVIGDSTHNKRNSFFFLLAMLGLPIFIFWQLDVAKGKKQAREYVKQEEIVLDLKKQK</sequence>
<comment type="function">
    <text evidence="9">Vacuolar effluxer which mediate the efflux of amino acids resulting from autophagic degradation. The release of autophagic amino acids allows the maintenance of protein synthesis and viability during nitrogen starvation.</text>
</comment>
<evidence type="ECO:0000256" key="5">
    <source>
        <dbReference type="ARBA" id="ARBA00022692"/>
    </source>
</evidence>
<dbReference type="Gene3D" id="1.20.1250.20">
    <property type="entry name" value="MFS general substrate transporter like domains"/>
    <property type="match status" value="1"/>
</dbReference>
<protein>
    <recommendedName>
        <fullName evidence="9">Autophagy-related protein</fullName>
    </recommendedName>
</protein>
<dbReference type="Pfam" id="PF11700">
    <property type="entry name" value="ATG22"/>
    <property type="match status" value="1"/>
</dbReference>
<keyword evidence="9" id="KW-0072">Autophagy</keyword>
<evidence type="ECO:0000256" key="4">
    <source>
        <dbReference type="ARBA" id="ARBA00022554"/>
    </source>
</evidence>
<dbReference type="PANTHER" id="PTHR23519">
    <property type="entry name" value="AUTOPHAGY-RELATED PROTEIN 22"/>
    <property type="match status" value="1"/>
</dbReference>
<feature type="compositionally biased region" description="Low complexity" evidence="10">
    <location>
        <begin position="1"/>
        <end position="18"/>
    </location>
</feature>
<feature type="transmembrane region" description="Helical" evidence="9">
    <location>
        <begin position="158"/>
        <end position="177"/>
    </location>
</feature>
<keyword evidence="5 9" id="KW-0812">Transmembrane</keyword>
<comment type="similarity">
    <text evidence="2 9">Belongs to the ATG22 family.</text>
</comment>
<feature type="region of interest" description="Disordered" evidence="10">
    <location>
        <begin position="1"/>
        <end position="49"/>
    </location>
</feature>
<dbReference type="EMBL" id="JADGIZ020000009">
    <property type="protein sequence ID" value="KAL2917721.1"/>
    <property type="molecule type" value="Genomic_DNA"/>
</dbReference>
<evidence type="ECO:0000256" key="8">
    <source>
        <dbReference type="ARBA" id="ARBA00023136"/>
    </source>
</evidence>
<evidence type="ECO:0000256" key="6">
    <source>
        <dbReference type="ARBA" id="ARBA00022970"/>
    </source>
</evidence>
<keyword evidence="3 9" id="KW-0813">Transport</keyword>
<proteinExistence type="inferred from homology"/>
<feature type="transmembrane region" description="Helical" evidence="9">
    <location>
        <begin position="246"/>
        <end position="267"/>
    </location>
</feature>
<feature type="transmembrane region" description="Helical" evidence="9">
    <location>
        <begin position="183"/>
        <end position="207"/>
    </location>
</feature>
<evidence type="ECO:0000256" key="1">
    <source>
        <dbReference type="ARBA" id="ARBA00004127"/>
    </source>
</evidence>
<feature type="transmembrane region" description="Helical" evidence="9">
    <location>
        <begin position="126"/>
        <end position="146"/>
    </location>
</feature>
<keyword evidence="12" id="KW-1185">Reference proteome</keyword>
<evidence type="ECO:0000313" key="12">
    <source>
        <dbReference type="Proteomes" id="UP001527925"/>
    </source>
</evidence>
<keyword evidence="8 9" id="KW-0472">Membrane</keyword>
<keyword evidence="4 9" id="KW-0926">Vacuole</keyword>
<accession>A0ABR4NDY5</accession>
<comment type="caution">
    <text evidence="9">Lacks conserved residue(s) required for the propagation of feature annotation.</text>
</comment>
<comment type="caution">
    <text evidence="11">The sequence shown here is derived from an EMBL/GenBank/DDBJ whole genome shotgun (WGS) entry which is preliminary data.</text>
</comment>
<dbReference type="InterPro" id="IPR024671">
    <property type="entry name" value="Atg22-like"/>
</dbReference>
<organism evidence="11 12">
    <name type="scientific">Polyrhizophydium stewartii</name>
    <dbReference type="NCBI Taxonomy" id="2732419"/>
    <lineage>
        <taxon>Eukaryota</taxon>
        <taxon>Fungi</taxon>
        <taxon>Fungi incertae sedis</taxon>
        <taxon>Chytridiomycota</taxon>
        <taxon>Chytridiomycota incertae sedis</taxon>
        <taxon>Chytridiomycetes</taxon>
        <taxon>Rhizophydiales</taxon>
        <taxon>Rhizophydiales incertae sedis</taxon>
        <taxon>Polyrhizophydium</taxon>
    </lineage>
</organism>
<gene>
    <name evidence="11" type="primary">ATG22</name>
    <name evidence="11" type="ORF">HK105_202594</name>
</gene>
<evidence type="ECO:0000256" key="9">
    <source>
        <dbReference type="RuleBase" id="RU363073"/>
    </source>
</evidence>
<dbReference type="PANTHER" id="PTHR23519:SF1">
    <property type="entry name" value="AUTOPHAGY-RELATED PROTEIN 22"/>
    <property type="match status" value="1"/>
</dbReference>
<dbReference type="Proteomes" id="UP001527925">
    <property type="component" value="Unassembled WGS sequence"/>
</dbReference>
<keyword evidence="7 9" id="KW-1133">Transmembrane helix</keyword>
<feature type="transmembrane region" description="Helical" evidence="9">
    <location>
        <begin position="338"/>
        <end position="362"/>
    </location>
</feature>
<feature type="compositionally biased region" description="Pro residues" evidence="10">
    <location>
        <begin position="19"/>
        <end position="33"/>
    </location>
</feature>
<dbReference type="InterPro" id="IPR044738">
    <property type="entry name" value="Atg22"/>
</dbReference>
<feature type="transmembrane region" description="Helical" evidence="9">
    <location>
        <begin position="374"/>
        <end position="395"/>
    </location>
</feature>
<evidence type="ECO:0000256" key="2">
    <source>
        <dbReference type="ARBA" id="ARBA00006978"/>
    </source>
</evidence>
<reference evidence="11 12" key="1">
    <citation type="submission" date="2023-09" db="EMBL/GenBank/DDBJ databases">
        <title>Pangenome analysis of Batrachochytrium dendrobatidis and related Chytrids.</title>
        <authorList>
            <person name="Yacoub M.N."/>
            <person name="Stajich J.E."/>
            <person name="James T.Y."/>
        </authorList>
    </citation>
    <scope>NUCLEOTIDE SEQUENCE [LARGE SCALE GENOMIC DNA]</scope>
    <source>
        <strain evidence="11 12">JEL0888</strain>
    </source>
</reference>
<dbReference type="InterPro" id="IPR036259">
    <property type="entry name" value="MFS_trans_sf"/>
</dbReference>
<keyword evidence="6 9" id="KW-0029">Amino-acid transport</keyword>
<name>A0ABR4NDY5_9FUNG</name>
<dbReference type="SUPFAM" id="SSF103473">
    <property type="entry name" value="MFS general substrate transporter"/>
    <property type="match status" value="1"/>
</dbReference>
<dbReference type="CDD" id="cd17483">
    <property type="entry name" value="MFS_Atg22_like"/>
    <property type="match status" value="1"/>
</dbReference>
<feature type="transmembrane region" description="Helical" evidence="9">
    <location>
        <begin position="279"/>
        <end position="300"/>
    </location>
</feature>
<dbReference type="InterPro" id="IPR050495">
    <property type="entry name" value="ATG22/LtaA_families"/>
</dbReference>
<feature type="transmembrane region" description="Helical" evidence="9">
    <location>
        <begin position="407"/>
        <end position="426"/>
    </location>
</feature>
<evidence type="ECO:0000256" key="10">
    <source>
        <dbReference type="SAM" id="MobiDB-lite"/>
    </source>
</evidence>
<comment type="subcellular location">
    <subcellularLocation>
        <location evidence="1">Endomembrane system</location>
        <topology evidence="1">Multi-pass membrane protein</topology>
    </subcellularLocation>
    <subcellularLocation>
        <location evidence="9">Vacuole membrane</location>
        <topology evidence="9">Multi-pass membrane protein</topology>
    </subcellularLocation>
</comment>
<feature type="transmembrane region" description="Helical" evidence="9">
    <location>
        <begin position="507"/>
        <end position="524"/>
    </location>
</feature>
<evidence type="ECO:0000313" key="11">
    <source>
        <dbReference type="EMBL" id="KAL2917721.1"/>
    </source>
</evidence>
<evidence type="ECO:0000256" key="3">
    <source>
        <dbReference type="ARBA" id="ARBA00022448"/>
    </source>
</evidence>